<evidence type="ECO:0000313" key="2">
    <source>
        <dbReference type="EMBL" id="GCC35677.1"/>
    </source>
</evidence>
<evidence type="ECO:0000313" key="3">
    <source>
        <dbReference type="Proteomes" id="UP000287033"/>
    </source>
</evidence>
<dbReference type="AlphaFoldDB" id="A0A401SZ40"/>
<gene>
    <name evidence="2" type="ORF">chiPu_0014164</name>
</gene>
<sequence>MKEHTNIPTQLIVSAKVVTENEVRQLRSKCADPQAAVKVMHQAEREKKQAAAEHTKGLQEIEKVKAQLSIRNRITCAYGETEESGEGQELDGMSSVKTYNSASCAQRIGACTHPSQRSQLLQRPLGAPPVAMNPITTERPMPQR</sequence>
<dbReference type="OrthoDB" id="10627154at2759"/>
<dbReference type="OMA" id="RITCAYG"/>
<reference evidence="2 3" key="1">
    <citation type="journal article" date="2018" name="Nat. Ecol. Evol.">
        <title>Shark genomes provide insights into elasmobranch evolution and the origin of vertebrates.</title>
        <authorList>
            <person name="Hara Y"/>
            <person name="Yamaguchi K"/>
            <person name="Onimaru K"/>
            <person name="Kadota M"/>
            <person name="Koyanagi M"/>
            <person name="Keeley SD"/>
            <person name="Tatsumi K"/>
            <person name="Tanaka K"/>
            <person name="Motone F"/>
            <person name="Kageyama Y"/>
            <person name="Nozu R"/>
            <person name="Adachi N"/>
            <person name="Nishimura O"/>
            <person name="Nakagawa R"/>
            <person name="Tanegashima C"/>
            <person name="Kiyatake I"/>
            <person name="Matsumoto R"/>
            <person name="Murakumo K"/>
            <person name="Nishida K"/>
            <person name="Terakita A"/>
            <person name="Kuratani S"/>
            <person name="Sato K"/>
            <person name="Hyodo S Kuraku.S."/>
        </authorList>
    </citation>
    <scope>NUCLEOTIDE SEQUENCE [LARGE SCALE GENOMIC DNA]</scope>
</reference>
<accession>A0A401SZ40</accession>
<dbReference type="Proteomes" id="UP000287033">
    <property type="component" value="Unassembled WGS sequence"/>
</dbReference>
<dbReference type="EMBL" id="BEZZ01000732">
    <property type="protein sequence ID" value="GCC35677.1"/>
    <property type="molecule type" value="Genomic_DNA"/>
</dbReference>
<evidence type="ECO:0000256" key="1">
    <source>
        <dbReference type="SAM" id="MobiDB-lite"/>
    </source>
</evidence>
<comment type="caution">
    <text evidence="2">The sequence shown here is derived from an EMBL/GenBank/DDBJ whole genome shotgun (WGS) entry which is preliminary data.</text>
</comment>
<protein>
    <submittedName>
        <fullName evidence="2">Uncharacterized protein</fullName>
    </submittedName>
</protein>
<organism evidence="2 3">
    <name type="scientific">Chiloscyllium punctatum</name>
    <name type="common">Brownbanded bambooshark</name>
    <name type="synonym">Hemiscyllium punctatum</name>
    <dbReference type="NCBI Taxonomy" id="137246"/>
    <lineage>
        <taxon>Eukaryota</taxon>
        <taxon>Metazoa</taxon>
        <taxon>Chordata</taxon>
        <taxon>Craniata</taxon>
        <taxon>Vertebrata</taxon>
        <taxon>Chondrichthyes</taxon>
        <taxon>Elasmobranchii</taxon>
        <taxon>Galeomorphii</taxon>
        <taxon>Galeoidea</taxon>
        <taxon>Orectolobiformes</taxon>
        <taxon>Hemiscylliidae</taxon>
        <taxon>Chiloscyllium</taxon>
    </lineage>
</organism>
<proteinExistence type="predicted"/>
<name>A0A401SZ40_CHIPU</name>
<feature type="region of interest" description="Disordered" evidence="1">
    <location>
        <begin position="115"/>
        <end position="144"/>
    </location>
</feature>
<keyword evidence="3" id="KW-1185">Reference proteome</keyword>